<keyword evidence="3" id="KW-0804">Transcription</keyword>
<dbReference type="RefSeq" id="WP_200604183.1">
    <property type="nucleotide sequence ID" value="NZ_CP071517.1"/>
</dbReference>
<proteinExistence type="predicted"/>
<evidence type="ECO:0000256" key="2">
    <source>
        <dbReference type="ARBA" id="ARBA00023082"/>
    </source>
</evidence>
<evidence type="ECO:0000313" key="6">
    <source>
        <dbReference type="Proteomes" id="UP000663400"/>
    </source>
</evidence>
<dbReference type="PANTHER" id="PTHR43133">
    <property type="entry name" value="RNA POLYMERASE ECF-TYPE SIGMA FACTO"/>
    <property type="match status" value="1"/>
</dbReference>
<dbReference type="InterPro" id="IPR039425">
    <property type="entry name" value="RNA_pol_sigma-70-like"/>
</dbReference>
<organism evidence="5 6">
    <name type="scientific">Lysobacter arenosi</name>
    <dbReference type="NCBI Taxonomy" id="2795387"/>
    <lineage>
        <taxon>Bacteria</taxon>
        <taxon>Pseudomonadati</taxon>
        <taxon>Pseudomonadota</taxon>
        <taxon>Gammaproteobacteria</taxon>
        <taxon>Lysobacterales</taxon>
        <taxon>Lysobacteraceae</taxon>
        <taxon>Lysobacter</taxon>
    </lineage>
</organism>
<dbReference type="Proteomes" id="UP000663400">
    <property type="component" value="Chromosome"/>
</dbReference>
<gene>
    <name evidence="5" type="ORF">HIV01_017645</name>
</gene>
<dbReference type="InterPro" id="IPR013325">
    <property type="entry name" value="RNA_pol_sigma_r2"/>
</dbReference>
<dbReference type="EMBL" id="CP071517">
    <property type="protein sequence ID" value="QSX74936.1"/>
    <property type="molecule type" value="Genomic_DNA"/>
</dbReference>
<accession>A0ABX7RDG0</accession>
<keyword evidence="1" id="KW-0805">Transcription regulation</keyword>
<sequence length="229" mass="25864">MNAFRTTRWSLIAAARDSPSRAQAALDQLCQAYRPPVLAFIRHSGYGNDAEDLTQAFFLRFIERGWYAEADPQRGSFRALMLTALRRFLSDQYERAGALKRGGRTVESGSLLEVIASDGQSPEDAFMRAWMGTVLEHAMQRLEEEWSSAGKLDQFRQLAPLLLERAEGDELRAIAVANGLRTNTLAVQTHRMRQRLRQLVRLELLQTVGSPEALERELAELRGALDEMT</sequence>
<dbReference type="Pfam" id="PF04542">
    <property type="entry name" value="Sigma70_r2"/>
    <property type="match status" value="1"/>
</dbReference>
<reference evidence="5 6" key="1">
    <citation type="submission" date="2021-02" db="EMBL/GenBank/DDBJ databases">
        <title>Lysobacter arenosi sp. nov., isolated from soil of gangwondo yeongwol, south Korea.</title>
        <authorList>
            <person name="Kim K.R."/>
            <person name="Kim K.H."/>
            <person name="Jeon C.O."/>
        </authorList>
    </citation>
    <scope>NUCLEOTIDE SEQUENCE [LARGE SCALE GENOMIC DNA]</scope>
    <source>
        <strain evidence="5 6">R7</strain>
    </source>
</reference>
<evidence type="ECO:0000256" key="1">
    <source>
        <dbReference type="ARBA" id="ARBA00023015"/>
    </source>
</evidence>
<name>A0ABX7RDG0_9GAMM</name>
<dbReference type="PANTHER" id="PTHR43133:SF51">
    <property type="entry name" value="RNA POLYMERASE SIGMA FACTOR"/>
    <property type="match status" value="1"/>
</dbReference>
<keyword evidence="6" id="KW-1185">Reference proteome</keyword>
<dbReference type="InterPro" id="IPR007627">
    <property type="entry name" value="RNA_pol_sigma70_r2"/>
</dbReference>
<protein>
    <submittedName>
        <fullName evidence="5">Sigma-70 family RNA polymerase sigma factor</fullName>
    </submittedName>
</protein>
<dbReference type="SUPFAM" id="SSF88946">
    <property type="entry name" value="Sigma2 domain of RNA polymerase sigma factors"/>
    <property type="match status" value="1"/>
</dbReference>
<evidence type="ECO:0000256" key="3">
    <source>
        <dbReference type="ARBA" id="ARBA00023163"/>
    </source>
</evidence>
<evidence type="ECO:0000313" key="5">
    <source>
        <dbReference type="EMBL" id="QSX74936.1"/>
    </source>
</evidence>
<feature type="domain" description="RNA polymerase sigma-70 region 2" evidence="4">
    <location>
        <begin position="31"/>
        <end position="96"/>
    </location>
</feature>
<keyword evidence="2" id="KW-0731">Sigma factor</keyword>
<dbReference type="Gene3D" id="1.10.1740.10">
    <property type="match status" value="1"/>
</dbReference>
<evidence type="ECO:0000259" key="4">
    <source>
        <dbReference type="Pfam" id="PF04542"/>
    </source>
</evidence>